<evidence type="ECO:0000256" key="1">
    <source>
        <dbReference type="PROSITE-ProRule" id="PRU00409"/>
    </source>
</evidence>
<accession>A0A7J4GV74</accession>
<dbReference type="Pfam" id="PF21360">
    <property type="entry name" value="PylC-like_N"/>
    <property type="match status" value="1"/>
</dbReference>
<dbReference type="GO" id="GO:0005524">
    <property type="term" value="F:ATP binding"/>
    <property type="evidence" value="ECO:0007669"/>
    <property type="project" value="UniProtKB-UniRule"/>
</dbReference>
<name>A0A7J4GV74_9ARCH</name>
<evidence type="ECO:0000313" key="3">
    <source>
        <dbReference type="EMBL" id="HIF37360.1"/>
    </source>
</evidence>
<gene>
    <name evidence="3" type="ORF">EYQ70_03005</name>
</gene>
<dbReference type="GO" id="GO:0046872">
    <property type="term" value="F:metal ion binding"/>
    <property type="evidence" value="ECO:0007669"/>
    <property type="project" value="InterPro"/>
</dbReference>
<comment type="caution">
    <text evidence="3">The sequence shown here is derived from an EMBL/GenBank/DDBJ whole genome shotgun (WGS) entry which is preliminary data.</text>
</comment>
<dbReference type="Gene3D" id="3.40.50.20">
    <property type="match status" value="1"/>
</dbReference>
<proteinExistence type="predicted"/>
<keyword evidence="1" id="KW-0547">Nucleotide-binding</keyword>
<protein>
    <recommendedName>
        <fullName evidence="2">ATP-grasp domain-containing protein</fullName>
    </recommendedName>
</protein>
<keyword evidence="1" id="KW-0067">ATP-binding</keyword>
<evidence type="ECO:0000259" key="2">
    <source>
        <dbReference type="PROSITE" id="PS50975"/>
    </source>
</evidence>
<sequence>MSKIRVVITGAGGGGANNIISTIKEREKYDLIGFDISPYKIARANVDSRFVVPPASSPDYEEKICEIINKEKPDLIIPTNDPEVEKLSEIRDSLKTELFFPDHASVALCLNKWKFHNFAIENGIRVAETYHVKSLEDIEPIFSKFNSELLWCRAIKGAGSKGATKVKDSEQAKWWIKYWNEMRGMQISDFTISEFLPGKDFACQSTWKNGRLILMKAAERLSYIEAASRPSNMSSSPELAKTVYDTNLFDFCIDAIEKLSDGNAHGNYDIDIKMNSKNELCVTEINIGRFFMITNLFNLSGEHSMIDTYLKLAIGDDPNISNPFDFSEKYLIRSLDTLPTVLSPEEITKRLDS</sequence>
<dbReference type="InterPro" id="IPR011761">
    <property type="entry name" value="ATP-grasp"/>
</dbReference>
<evidence type="ECO:0000313" key="4">
    <source>
        <dbReference type="Proteomes" id="UP000585802"/>
    </source>
</evidence>
<dbReference type="InterPro" id="IPR048764">
    <property type="entry name" value="PylC_N"/>
</dbReference>
<dbReference type="EMBL" id="DUCX01000040">
    <property type="protein sequence ID" value="HIF37360.1"/>
    <property type="molecule type" value="Genomic_DNA"/>
</dbReference>
<dbReference type="SUPFAM" id="SSF56059">
    <property type="entry name" value="Glutathione synthetase ATP-binding domain-like"/>
    <property type="match status" value="1"/>
</dbReference>
<feature type="domain" description="ATP-grasp" evidence="2">
    <location>
        <begin position="116"/>
        <end position="314"/>
    </location>
</feature>
<reference evidence="4" key="1">
    <citation type="journal article" date="2019" name="bioRxiv">
        <title>Genome diversification in globally distributed novel marine Proteobacteria is linked to environmental adaptation.</title>
        <authorList>
            <person name="Zhou Z."/>
            <person name="Tran P.Q."/>
            <person name="Kieft K."/>
            <person name="Anantharaman K."/>
        </authorList>
    </citation>
    <scope>NUCLEOTIDE SEQUENCE [LARGE SCALE GENOMIC DNA]</scope>
</reference>
<dbReference type="AlphaFoldDB" id="A0A7J4GV74"/>
<dbReference type="PROSITE" id="PS50975">
    <property type="entry name" value="ATP_GRASP"/>
    <property type="match status" value="1"/>
</dbReference>
<dbReference type="Proteomes" id="UP000585802">
    <property type="component" value="Unassembled WGS sequence"/>
</dbReference>
<organism evidence="3 4">
    <name type="scientific">Marine Group III euryarchaeote</name>
    <dbReference type="NCBI Taxonomy" id="2173149"/>
    <lineage>
        <taxon>Archaea</taxon>
        <taxon>Methanobacteriati</taxon>
        <taxon>Thermoplasmatota</taxon>
        <taxon>Thermoplasmata</taxon>
        <taxon>Candidatus Thermoprofundales</taxon>
    </lineage>
</organism>